<evidence type="ECO:0000313" key="2">
    <source>
        <dbReference type="EMBL" id="CEM15080.1"/>
    </source>
</evidence>
<sequence length="240" mass="26694">MTNEFDRQTAPQQADGVRPAAAEGEGGDRRFFDFTYSEARRDAHRVRELKQLLKSERWVDKKSILISTWRRQDADILTEALTKAGRWEDIFLFWAELKEGRLPPTQPLSSSGLPLSCDGVLALDFSSSLDATHEVPPSAGPSSASAPTTYTASRSAAVPINTAMRVAQRQCPTGTPSALDEALAVLFATQFESRIIFSDHEHQLNRTVVEVFGNGGQSRDARIRIEMTTEEFYPQDLYQG</sequence>
<feature type="region of interest" description="Disordered" evidence="1">
    <location>
        <begin position="1"/>
        <end position="27"/>
    </location>
</feature>
<reference evidence="2 3" key="1">
    <citation type="submission" date="2014-11" db="EMBL/GenBank/DDBJ databases">
        <authorList>
            <person name="Zhu J."/>
            <person name="Qi W."/>
            <person name="Song R."/>
        </authorList>
    </citation>
    <scope>NUCLEOTIDE SEQUENCE [LARGE SCALE GENOMIC DNA]</scope>
</reference>
<evidence type="ECO:0000256" key="1">
    <source>
        <dbReference type="SAM" id="MobiDB-lite"/>
    </source>
</evidence>
<accession>A0A0G4FM75</accession>
<dbReference type="InParanoid" id="A0A0G4FM75"/>
<organism evidence="2 3">
    <name type="scientific">Vitrella brassicaformis (strain CCMP3155)</name>
    <dbReference type="NCBI Taxonomy" id="1169540"/>
    <lineage>
        <taxon>Eukaryota</taxon>
        <taxon>Sar</taxon>
        <taxon>Alveolata</taxon>
        <taxon>Colpodellida</taxon>
        <taxon>Vitrellaceae</taxon>
        <taxon>Vitrella</taxon>
    </lineage>
</organism>
<dbReference type="Proteomes" id="UP000041254">
    <property type="component" value="Unassembled WGS sequence"/>
</dbReference>
<protein>
    <submittedName>
        <fullName evidence="2">Uncharacterized protein</fullName>
    </submittedName>
</protein>
<dbReference type="EMBL" id="CDMY01000465">
    <property type="protein sequence ID" value="CEM15080.1"/>
    <property type="molecule type" value="Genomic_DNA"/>
</dbReference>
<evidence type="ECO:0000313" key="3">
    <source>
        <dbReference type="Proteomes" id="UP000041254"/>
    </source>
</evidence>
<dbReference type="VEuPathDB" id="CryptoDB:Vbra_15706"/>
<gene>
    <name evidence="2" type="ORF">Vbra_15706</name>
</gene>
<proteinExistence type="predicted"/>
<name>A0A0G4FM75_VITBC</name>
<keyword evidence="3" id="KW-1185">Reference proteome</keyword>
<dbReference type="AlphaFoldDB" id="A0A0G4FM75"/>